<protein>
    <submittedName>
        <fullName evidence="2">Uncharacterized protein</fullName>
    </submittedName>
</protein>
<accession>A0A507ESW6</accession>
<keyword evidence="1" id="KW-1133">Transmembrane helix</keyword>
<sequence>MNRMHQASLWVKQNPWRASIIGWAGITVAGFSILSTVRSEMDIKRRQAYRDVIEREYAERASQESRA</sequence>
<reference evidence="2 3" key="1">
    <citation type="journal article" date="2019" name="Sci. Rep.">
        <title>Comparative genomics of chytrid fungi reveal insights into the obligate biotrophic and pathogenic lifestyle of Synchytrium endobioticum.</title>
        <authorList>
            <person name="van de Vossenberg B.T.L.H."/>
            <person name="Warris S."/>
            <person name="Nguyen H.D.T."/>
            <person name="van Gent-Pelzer M.P.E."/>
            <person name="Joly D.L."/>
            <person name="van de Geest H.C."/>
            <person name="Bonants P.J.M."/>
            <person name="Smith D.S."/>
            <person name="Levesque C.A."/>
            <person name="van der Lee T.A.J."/>
        </authorList>
    </citation>
    <scope>NUCLEOTIDE SEQUENCE [LARGE SCALE GENOMIC DNA]</scope>
    <source>
        <strain evidence="2 3">CBS 675.73</strain>
    </source>
</reference>
<gene>
    <name evidence="2" type="ORF">CcCBS67573_g07852</name>
</gene>
<dbReference type="OrthoDB" id="2164157at2759"/>
<feature type="transmembrane region" description="Helical" evidence="1">
    <location>
        <begin position="20"/>
        <end position="37"/>
    </location>
</feature>
<keyword evidence="3" id="KW-1185">Reference proteome</keyword>
<keyword evidence="1" id="KW-0812">Transmembrane</keyword>
<dbReference type="AlphaFoldDB" id="A0A507ESW6"/>
<dbReference type="Proteomes" id="UP000320333">
    <property type="component" value="Unassembled WGS sequence"/>
</dbReference>
<comment type="caution">
    <text evidence="2">The sequence shown here is derived from an EMBL/GenBank/DDBJ whole genome shotgun (WGS) entry which is preliminary data.</text>
</comment>
<name>A0A507ESW6_9FUNG</name>
<keyword evidence="1" id="KW-0472">Membrane</keyword>
<evidence type="ECO:0000313" key="2">
    <source>
        <dbReference type="EMBL" id="TPX66400.1"/>
    </source>
</evidence>
<dbReference type="EMBL" id="QEAP01000444">
    <property type="protein sequence ID" value="TPX66400.1"/>
    <property type="molecule type" value="Genomic_DNA"/>
</dbReference>
<proteinExistence type="predicted"/>
<evidence type="ECO:0000256" key="1">
    <source>
        <dbReference type="SAM" id="Phobius"/>
    </source>
</evidence>
<evidence type="ECO:0000313" key="3">
    <source>
        <dbReference type="Proteomes" id="UP000320333"/>
    </source>
</evidence>
<organism evidence="2 3">
    <name type="scientific">Chytriomyces confervae</name>
    <dbReference type="NCBI Taxonomy" id="246404"/>
    <lineage>
        <taxon>Eukaryota</taxon>
        <taxon>Fungi</taxon>
        <taxon>Fungi incertae sedis</taxon>
        <taxon>Chytridiomycota</taxon>
        <taxon>Chytridiomycota incertae sedis</taxon>
        <taxon>Chytridiomycetes</taxon>
        <taxon>Chytridiales</taxon>
        <taxon>Chytriomycetaceae</taxon>
        <taxon>Chytriomyces</taxon>
    </lineage>
</organism>